<proteinExistence type="predicted"/>
<feature type="domain" description="Xylose isomerase-like TIM barrel" evidence="3">
    <location>
        <begin position="23"/>
        <end position="248"/>
    </location>
</feature>
<dbReference type="Gene3D" id="3.20.20.150">
    <property type="entry name" value="Divalent-metal-dependent TIM barrel enzymes"/>
    <property type="match status" value="1"/>
</dbReference>
<dbReference type="RefSeq" id="WP_085818980.1">
    <property type="nucleotide sequence ID" value="NZ_FWFU01000004.1"/>
</dbReference>
<dbReference type="EC" id="5.3.1.22" evidence="4"/>
<evidence type="ECO:0000313" key="5">
    <source>
        <dbReference type="Proteomes" id="UP000193207"/>
    </source>
</evidence>
<protein>
    <submittedName>
        <fullName evidence="4">Putative hydroxypyruvate isomerase YgbM</fullName>
        <ecNumber evidence="4">5.3.1.22</ecNumber>
    </submittedName>
</protein>
<keyword evidence="1 4" id="KW-0413">Isomerase</keyword>
<dbReference type="InterPro" id="IPR013022">
    <property type="entry name" value="Xyl_isomerase-like_TIM-brl"/>
</dbReference>
<dbReference type="InterPro" id="IPR050417">
    <property type="entry name" value="Sugar_Epim/Isomerase"/>
</dbReference>
<keyword evidence="4" id="KW-0670">Pyruvate</keyword>
<dbReference type="PIRSF" id="PIRSF006241">
    <property type="entry name" value="HyI"/>
    <property type="match status" value="1"/>
</dbReference>
<dbReference type="PANTHER" id="PTHR43489:SF6">
    <property type="entry name" value="HYDROXYPYRUVATE ISOMERASE-RELATED"/>
    <property type="match status" value="1"/>
</dbReference>
<name>A0A1X6ZV82_9RHOB</name>
<dbReference type="OrthoDB" id="9786584at2"/>
<dbReference type="InterPro" id="IPR026040">
    <property type="entry name" value="HyI-like"/>
</dbReference>
<reference evidence="4 5" key="1">
    <citation type="submission" date="2017-03" db="EMBL/GenBank/DDBJ databases">
        <authorList>
            <person name="Afonso C.L."/>
            <person name="Miller P.J."/>
            <person name="Scott M.A."/>
            <person name="Spackman E."/>
            <person name="Goraichik I."/>
            <person name="Dimitrov K.M."/>
            <person name="Suarez D.L."/>
            <person name="Swayne D.E."/>
        </authorList>
    </citation>
    <scope>NUCLEOTIDE SEQUENCE [LARGE SCALE GENOMIC DNA]</scope>
    <source>
        <strain evidence="4 5">CECT 8110</strain>
    </source>
</reference>
<dbReference type="GO" id="GO:0046487">
    <property type="term" value="P:glyoxylate metabolic process"/>
    <property type="evidence" value="ECO:0007669"/>
    <property type="project" value="TreeGrafter"/>
</dbReference>
<dbReference type="EMBL" id="FWFU01000004">
    <property type="protein sequence ID" value="SLN61850.1"/>
    <property type="molecule type" value="Genomic_DNA"/>
</dbReference>
<feature type="active site" description="Proton donor/acceptor" evidence="2">
    <location>
        <position position="137"/>
    </location>
</feature>
<dbReference type="PANTHER" id="PTHR43489">
    <property type="entry name" value="ISOMERASE"/>
    <property type="match status" value="1"/>
</dbReference>
<keyword evidence="5" id="KW-1185">Reference proteome</keyword>
<dbReference type="Pfam" id="PF01261">
    <property type="entry name" value="AP_endonuc_2"/>
    <property type="match status" value="1"/>
</dbReference>
<accession>A0A1X6ZV82</accession>
<dbReference type="AlphaFoldDB" id="A0A1X6ZV82"/>
<dbReference type="Proteomes" id="UP000193207">
    <property type="component" value="Unassembled WGS sequence"/>
</dbReference>
<dbReference type="GO" id="GO:0008903">
    <property type="term" value="F:hydroxypyruvate isomerase activity"/>
    <property type="evidence" value="ECO:0007669"/>
    <property type="project" value="UniProtKB-EC"/>
</dbReference>
<evidence type="ECO:0000256" key="2">
    <source>
        <dbReference type="PIRSR" id="PIRSR006241-50"/>
    </source>
</evidence>
<dbReference type="InterPro" id="IPR036237">
    <property type="entry name" value="Xyl_isomerase-like_sf"/>
</dbReference>
<gene>
    <name evidence="4" type="primary">ygbM</name>
    <name evidence="4" type="ORF">ROH8110_03481</name>
</gene>
<evidence type="ECO:0000256" key="1">
    <source>
        <dbReference type="ARBA" id="ARBA00023235"/>
    </source>
</evidence>
<dbReference type="SUPFAM" id="SSF51658">
    <property type="entry name" value="Xylose isomerase-like"/>
    <property type="match status" value="1"/>
</dbReference>
<sequence>MPRFAANITMLFQELPLHARPMAARKAGFQAVELLFPYDEPVHRIRDGLVHAGLPLVLINTPLSRDKAGRRGLAAVPGAEEDFAEAFRRALRVAKVLGAGHIHIMAGLAEGPEARDRFIRNLAWAAATAPDQSLTIEPINPHDMPGYFLNDFDLAAEVLDTVGAPNLALQFDAYHARRITGDVAGAWDRHGHRAAHVQVAGYPGRHEPAGGEIDYPAFFARLEADGYAGFVSGEYTPAGRTEEGLGWLA</sequence>
<organism evidence="4 5">
    <name type="scientific">Roseovarius halotolerans</name>
    <dbReference type="NCBI Taxonomy" id="505353"/>
    <lineage>
        <taxon>Bacteria</taxon>
        <taxon>Pseudomonadati</taxon>
        <taxon>Pseudomonadota</taxon>
        <taxon>Alphaproteobacteria</taxon>
        <taxon>Rhodobacterales</taxon>
        <taxon>Roseobacteraceae</taxon>
        <taxon>Roseovarius</taxon>
    </lineage>
</organism>
<feature type="active site" description="Proton donor/acceptor" evidence="2">
    <location>
        <position position="234"/>
    </location>
</feature>
<evidence type="ECO:0000259" key="3">
    <source>
        <dbReference type="Pfam" id="PF01261"/>
    </source>
</evidence>
<evidence type="ECO:0000313" key="4">
    <source>
        <dbReference type="EMBL" id="SLN61850.1"/>
    </source>
</evidence>